<evidence type="ECO:0000256" key="1">
    <source>
        <dbReference type="SAM" id="MobiDB-lite"/>
    </source>
</evidence>
<protein>
    <recommendedName>
        <fullName evidence="2">RAP domain-containing protein</fullName>
    </recommendedName>
</protein>
<feature type="region of interest" description="Disordered" evidence="1">
    <location>
        <begin position="1"/>
        <end position="50"/>
    </location>
</feature>
<sequence length="174" mass="18363">MLPTPITADPAARAASARAAGSGSDSDSDADLSSDLEDAPQLTGSSADRGYDKSVFSSEMHEDVSRILGSVLGVEHNNRIAAGPLSVDICHLSSMTVVEVAAPWQYYLRSGQVTALARRRHELLRAMGFRLAHVPFHRWAALQGDDEGKADFLRRLLPAAALRPAAASAAGAEG</sequence>
<feature type="non-terminal residue" evidence="3">
    <location>
        <position position="174"/>
    </location>
</feature>
<feature type="compositionally biased region" description="Acidic residues" evidence="1">
    <location>
        <begin position="26"/>
        <end position="38"/>
    </location>
</feature>
<proteinExistence type="predicted"/>
<dbReference type="Proteomes" id="UP001189429">
    <property type="component" value="Unassembled WGS sequence"/>
</dbReference>
<feature type="domain" description="RAP" evidence="2">
    <location>
        <begin position="96"/>
        <end position="155"/>
    </location>
</feature>
<evidence type="ECO:0000259" key="2">
    <source>
        <dbReference type="PROSITE" id="PS51286"/>
    </source>
</evidence>
<feature type="compositionally biased region" description="Low complexity" evidence="1">
    <location>
        <begin position="8"/>
        <end position="25"/>
    </location>
</feature>
<gene>
    <name evidence="3" type="ORF">PCOR1329_LOCUS61252</name>
</gene>
<dbReference type="InterPro" id="IPR013584">
    <property type="entry name" value="RAP"/>
</dbReference>
<organism evidence="3 4">
    <name type="scientific">Prorocentrum cordatum</name>
    <dbReference type="NCBI Taxonomy" id="2364126"/>
    <lineage>
        <taxon>Eukaryota</taxon>
        <taxon>Sar</taxon>
        <taxon>Alveolata</taxon>
        <taxon>Dinophyceae</taxon>
        <taxon>Prorocentrales</taxon>
        <taxon>Prorocentraceae</taxon>
        <taxon>Prorocentrum</taxon>
    </lineage>
</organism>
<evidence type="ECO:0000313" key="4">
    <source>
        <dbReference type="Proteomes" id="UP001189429"/>
    </source>
</evidence>
<dbReference type="EMBL" id="CAUYUJ010017704">
    <property type="protein sequence ID" value="CAK0877107.1"/>
    <property type="molecule type" value="Genomic_DNA"/>
</dbReference>
<accession>A0ABN9VU83</accession>
<dbReference type="SMART" id="SM00952">
    <property type="entry name" value="RAP"/>
    <property type="match status" value="1"/>
</dbReference>
<keyword evidence="4" id="KW-1185">Reference proteome</keyword>
<comment type="caution">
    <text evidence="3">The sequence shown here is derived from an EMBL/GenBank/DDBJ whole genome shotgun (WGS) entry which is preliminary data.</text>
</comment>
<dbReference type="PROSITE" id="PS51286">
    <property type="entry name" value="RAP"/>
    <property type="match status" value="1"/>
</dbReference>
<evidence type="ECO:0000313" key="3">
    <source>
        <dbReference type="EMBL" id="CAK0877107.1"/>
    </source>
</evidence>
<name>A0ABN9VU83_9DINO</name>
<reference evidence="3" key="1">
    <citation type="submission" date="2023-10" db="EMBL/GenBank/DDBJ databases">
        <authorList>
            <person name="Chen Y."/>
            <person name="Shah S."/>
            <person name="Dougan E. K."/>
            <person name="Thang M."/>
            <person name="Chan C."/>
        </authorList>
    </citation>
    <scope>NUCLEOTIDE SEQUENCE [LARGE SCALE GENOMIC DNA]</scope>
</reference>
<dbReference type="Pfam" id="PF08373">
    <property type="entry name" value="RAP"/>
    <property type="match status" value="1"/>
</dbReference>